<reference evidence="1 2" key="1">
    <citation type="submission" date="2020-04" db="EMBL/GenBank/DDBJ databases">
        <authorList>
            <person name="De Canck E."/>
        </authorList>
    </citation>
    <scope>NUCLEOTIDE SEQUENCE [LARGE SCALE GENOMIC DNA]</scope>
    <source>
        <strain evidence="1 2">LMG 28138</strain>
    </source>
</reference>
<organism evidence="1 2">
    <name type="scientific">Pararobbsia alpina</name>
    <dbReference type="NCBI Taxonomy" id="621374"/>
    <lineage>
        <taxon>Bacteria</taxon>
        <taxon>Pseudomonadati</taxon>
        <taxon>Pseudomonadota</taxon>
        <taxon>Betaproteobacteria</taxon>
        <taxon>Burkholderiales</taxon>
        <taxon>Burkholderiaceae</taxon>
        <taxon>Pararobbsia</taxon>
    </lineage>
</organism>
<gene>
    <name evidence="1" type="ORF">LMG28138_05767</name>
</gene>
<dbReference type="EMBL" id="CADIKM010000080">
    <property type="protein sequence ID" value="CAB3806154.1"/>
    <property type="molecule type" value="Genomic_DNA"/>
</dbReference>
<dbReference type="Proteomes" id="UP000494115">
    <property type="component" value="Unassembled WGS sequence"/>
</dbReference>
<evidence type="ECO:0000313" key="1">
    <source>
        <dbReference type="EMBL" id="CAB3806154.1"/>
    </source>
</evidence>
<protein>
    <submittedName>
        <fullName evidence="1">Uncharacterized protein</fullName>
    </submittedName>
</protein>
<sequence length="90" mass="9954">MRFFERVLAPGSEVPRKIVTDKLCSYPAATIYHPQSPSQRGTNGNTNGLLLQYLPKVRFSGASSRCGPWVPPPNKVLVIRFLIATLLSKV</sequence>
<accession>A0A6S7BMJ0</accession>
<name>A0A6S7BMJ0_9BURK</name>
<proteinExistence type="predicted"/>
<keyword evidence="2" id="KW-1185">Reference proteome</keyword>
<dbReference type="AlphaFoldDB" id="A0A6S7BMJ0"/>
<evidence type="ECO:0000313" key="2">
    <source>
        <dbReference type="Proteomes" id="UP000494115"/>
    </source>
</evidence>